<dbReference type="RefSeq" id="WP_022541851.1">
    <property type="nucleotide sequence ID" value="NC_022521.1"/>
</dbReference>
<protein>
    <recommendedName>
        <fullName evidence="2">MEMO1 family protein ACAM_1111</fullName>
    </recommendedName>
</protein>
<name>U3TEX3_9CREN</name>
<dbReference type="PANTHER" id="PTHR11060:SF0">
    <property type="entry name" value="PROTEIN MEMO1"/>
    <property type="match status" value="1"/>
</dbReference>
<sequence length="281" mass="30606">MKIRNPAHAGTFYPASPEELVRSIESSFTHPLGPGKLPLKGGGSREQAIAYIPPHAGYMYSGPIAAHVYYDLSLGRKPEVVVLLGPNHTGLGLAASLWDEGVWRTPLGEVEVDSEVGRLVVEYSGIVAPDDEGHIYEHSLEVQLPFLQYLYGGEFKIVPIVVLHQTLDISIRIARAYYRLREENGVNTVLIATSDLNHYEPYEENRRKDLLLLKAIEEGDPDGVFRIIEANAISACGPSPIAAAVEAGRLAGVKPRVLAYANSGDVTGEKAWVVGYPAVRV</sequence>
<keyword evidence="3" id="KW-0560">Oxidoreductase</keyword>
<proteinExistence type="inferred from homology"/>
<dbReference type="NCBIfam" id="TIGR04336">
    <property type="entry name" value="AmmeMemoSam_B"/>
    <property type="match status" value="1"/>
</dbReference>
<dbReference type="GeneID" id="17110419"/>
<evidence type="ECO:0000256" key="1">
    <source>
        <dbReference type="ARBA" id="ARBA00006315"/>
    </source>
</evidence>
<dbReference type="PATRIC" id="fig|1198449.6.peg.1122"/>
<dbReference type="KEGG" id="acj:ACAM_1111"/>
<dbReference type="HAMAP" id="MF_00055">
    <property type="entry name" value="MEMO1"/>
    <property type="match status" value="1"/>
</dbReference>
<reference evidence="3 4" key="1">
    <citation type="journal article" date="2013" name="Appl. Environ. Microbiol.">
        <title>Variation of the Virus-Related Elements within Syntenic Genomes of the Hyperthermophilic Archaeon Aeropyrum.</title>
        <authorList>
            <person name="Daifuku T."/>
            <person name="Yoshida T."/>
            <person name="Kitamura T."/>
            <person name="Kawaichi S."/>
            <person name="Inoue T."/>
            <person name="Nomura K."/>
            <person name="Yoshida Y."/>
            <person name="Kuno S."/>
            <person name="Sako Y."/>
        </authorList>
    </citation>
    <scope>NUCLEOTIDE SEQUENCE [LARGE SCALE GENOMIC DNA]</scope>
    <source>
        <strain evidence="3 4">SY1</strain>
    </source>
</reference>
<evidence type="ECO:0000313" key="3">
    <source>
        <dbReference type="EMBL" id="BAN90580.1"/>
    </source>
</evidence>
<dbReference type="GO" id="GO:0051213">
    <property type="term" value="F:dioxygenase activity"/>
    <property type="evidence" value="ECO:0007669"/>
    <property type="project" value="UniProtKB-KW"/>
</dbReference>
<gene>
    <name evidence="3" type="ORF">ACAM_1111</name>
</gene>
<dbReference type="PANTHER" id="PTHR11060">
    <property type="entry name" value="PROTEIN MEMO1"/>
    <property type="match status" value="1"/>
</dbReference>
<dbReference type="AlphaFoldDB" id="U3TEX3"/>
<evidence type="ECO:0000313" key="4">
    <source>
        <dbReference type="Proteomes" id="UP000016887"/>
    </source>
</evidence>
<dbReference type="STRING" id="1198449.ACAM_1111"/>
<keyword evidence="3" id="KW-0223">Dioxygenase</keyword>
<dbReference type="Gene3D" id="3.40.830.10">
    <property type="entry name" value="LigB-like"/>
    <property type="match status" value="1"/>
</dbReference>
<comment type="similarity">
    <text evidence="1 2">Belongs to the MEMO1 family.</text>
</comment>
<dbReference type="CDD" id="cd07361">
    <property type="entry name" value="MEMO_like"/>
    <property type="match status" value="1"/>
</dbReference>
<evidence type="ECO:0000256" key="2">
    <source>
        <dbReference type="HAMAP-Rule" id="MF_00055"/>
    </source>
</evidence>
<dbReference type="InterPro" id="IPR002737">
    <property type="entry name" value="MEMO1_fam"/>
</dbReference>
<dbReference type="Proteomes" id="UP000016887">
    <property type="component" value="Chromosome"/>
</dbReference>
<dbReference type="Pfam" id="PF01875">
    <property type="entry name" value="Memo"/>
    <property type="match status" value="1"/>
</dbReference>
<organism evidence="3 4">
    <name type="scientific">Aeropyrum camini SY1 = JCM 12091</name>
    <dbReference type="NCBI Taxonomy" id="1198449"/>
    <lineage>
        <taxon>Archaea</taxon>
        <taxon>Thermoproteota</taxon>
        <taxon>Thermoprotei</taxon>
        <taxon>Desulfurococcales</taxon>
        <taxon>Desulfurococcaceae</taxon>
        <taxon>Aeropyrum</taxon>
    </lineage>
</organism>
<dbReference type="eggNOG" id="arCOG01728">
    <property type="taxonomic scope" value="Archaea"/>
</dbReference>
<accession>U3TEX3</accession>
<keyword evidence="4" id="KW-1185">Reference proteome</keyword>
<dbReference type="EMBL" id="AP012489">
    <property type="protein sequence ID" value="BAN90580.1"/>
    <property type="molecule type" value="Genomic_DNA"/>
</dbReference>